<feature type="domain" description="Succinylglutamate desuccinylase/Aspartoacylase catalytic" evidence="5">
    <location>
        <begin position="33"/>
        <end position="216"/>
    </location>
</feature>
<evidence type="ECO:0000256" key="1">
    <source>
        <dbReference type="ARBA" id="ARBA00001947"/>
    </source>
</evidence>
<dbReference type="AlphaFoldDB" id="A0A916Q9T3"/>
<proteinExistence type="predicted"/>
<dbReference type="GO" id="GO:0046872">
    <property type="term" value="F:metal ion binding"/>
    <property type="evidence" value="ECO:0007669"/>
    <property type="project" value="UniProtKB-KW"/>
</dbReference>
<evidence type="ECO:0000313" key="7">
    <source>
        <dbReference type="Proteomes" id="UP000613208"/>
    </source>
</evidence>
<accession>A0A916Q9T3</accession>
<keyword evidence="7" id="KW-1185">Reference proteome</keyword>
<reference evidence="6" key="1">
    <citation type="submission" date="2020-06" db="EMBL/GenBank/DDBJ databases">
        <title>Characterization of fructooligosaccharide metabolism and fructooligosaccharide-degrading enzymes in human commensal butyrate producers.</title>
        <authorList>
            <person name="Tanno H."/>
            <person name="Fujii T."/>
            <person name="Hirano K."/>
            <person name="Maeno S."/>
            <person name="Tonozuka T."/>
            <person name="Sakamoto M."/>
            <person name="Ohkuma M."/>
            <person name="Tochio T."/>
            <person name="Endo A."/>
        </authorList>
    </citation>
    <scope>NUCLEOTIDE SEQUENCE</scope>
    <source>
        <strain evidence="6">JCM 17466</strain>
    </source>
</reference>
<name>A0A916Q9T3_9FIRM</name>
<evidence type="ECO:0000256" key="4">
    <source>
        <dbReference type="ARBA" id="ARBA00022833"/>
    </source>
</evidence>
<keyword evidence="3" id="KW-0378">Hydrolase</keyword>
<comment type="caution">
    <text evidence="6">The sequence shown here is derived from an EMBL/GenBank/DDBJ whole genome shotgun (WGS) entry which is preliminary data.</text>
</comment>
<dbReference type="InterPro" id="IPR055438">
    <property type="entry name" value="AstE_AspA_cat"/>
</dbReference>
<gene>
    <name evidence="6" type="ORF">ANBU17_18470</name>
</gene>
<dbReference type="InterPro" id="IPR053138">
    <property type="entry name" value="N-alpha-Ac-DABA_deacetylase"/>
</dbReference>
<dbReference type="Gene3D" id="3.40.630.10">
    <property type="entry name" value="Zn peptidases"/>
    <property type="match status" value="1"/>
</dbReference>
<dbReference type="GO" id="GO:0016788">
    <property type="term" value="F:hydrolase activity, acting on ester bonds"/>
    <property type="evidence" value="ECO:0007669"/>
    <property type="project" value="InterPro"/>
</dbReference>
<dbReference type="PANTHER" id="PTHR37326">
    <property type="entry name" value="BLL3975 PROTEIN"/>
    <property type="match status" value="1"/>
</dbReference>
<dbReference type="PANTHER" id="PTHR37326:SF1">
    <property type="entry name" value="BLL3975 PROTEIN"/>
    <property type="match status" value="1"/>
</dbReference>
<evidence type="ECO:0000256" key="2">
    <source>
        <dbReference type="ARBA" id="ARBA00022723"/>
    </source>
</evidence>
<evidence type="ECO:0000259" key="5">
    <source>
        <dbReference type="Pfam" id="PF24827"/>
    </source>
</evidence>
<dbReference type="Pfam" id="PF24827">
    <property type="entry name" value="AstE_AspA_cat"/>
    <property type="match status" value="1"/>
</dbReference>
<evidence type="ECO:0000256" key="3">
    <source>
        <dbReference type="ARBA" id="ARBA00022801"/>
    </source>
</evidence>
<dbReference type="CDD" id="cd06253">
    <property type="entry name" value="M14_ASTE_ASPA-like"/>
    <property type="match status" value="1"/>
</dbReference>
<dbReference type="RefSeq" id="WP_201311207.1">
    <property type="nucleotide sequence ID" value="NZ_BLYI01000043.1"/>
</dbReference>
<keyword evidence="4" id="KW-0862">Zinc</keyword>
<dbReference type="EMBL" id="BLYI01000043">
    <property type="protein sequence ID" value="GFO85500.1"/>
    <property type="molecule type" value="Genomic_DNA"/>
</dbReference>
<dbReference type="Proteomes" id="UP000613208">
    <property type="component" value="Unassembled WGS sequence"/>
</dbReference>
<protein>
    <recommendedName>
        <fullName evidence="5">Succinylglutamate desuccinylase/Aspartoacylase catalytic domain-containing protein</fullName>
    </recommendedName>
</protein>
<comment type="cofactor">
    <cofactor evidence="1">
        <name>Zn(2+)</name>
        <dbReference type="ChEBI" id="CHEBI:29105"/>
    </cofactor>
</comment>
<evidence type="ECO:0000313" key="6">
    <source>
        <dbReference type="EMBL" id="GFO85500.1"/>
    </source>
</evidence>
<dbReference type="SUPFAM" id="SSF53187">
    <property type="entry name" value="Zn-dependent exopeptidases"/>
    <property type="match status" value="1"/>
</dbReference>
<keyword evidence="2" id="KW-0479">Metal-binding</keyword>
<organism evidence="6 7">
    <name type="scientific">Anaerostipes butyraticus</name>
    <dbReference type="NCBI Taxonomy" id="645466"/>
    <lineage>
        <taxon>Bacteria</taxon>
        <taxon>Bacillati</taxon>
        <taxon>Bacillota</taxon>
        <taxon>Clostridia</taxon>
        <taxon>Lachnospirales</taxon>
        <taxon>Lachnospiraceae</taxon>
        <taxon>Anaerostipes</taxon>
    </lineage>
</organism>
<sequence>MIETVASVKLPVGEQLKIKKNSLTPDHMKGNERRICLVSGIYGDELGGQYICSEIIKRIKEDYSLLSGIVDVYPAINPLGLEARTRSVPITNIDYSTVFPGDINGGMEDYTAAKLVEDMKGASCCIDIHSSNIFLQEVPQVRLNDDYSEELLYLSKQMNTDLVWIHPSASVNQGSLAYTMNQMGIPALVTESGAAFRIKYDFCEQIIEGIFAVMKELGIWNGPVSPREKVPVIREDEIFYMNCESSGLFVSHKRLKDHVRKGEVIGTITNPLLGAVEEEIIAPTDGIIMTLREHPGAAEGSLVARIIGGNHL</sequence>